<name>A0A6C0J069_9ZZZZ</name>
<dbReference type="GO" id="GO:0004518">
    <property type="term" value="F:nuclease activity"/>
    <property type="evidence" value="ECO:0007669"/>
    <property type="project" value="UniProtKB-KW"/>
</dbReference>
<dbReference type="EMBL" id="MN740300">
    <property type="protein sequence ID" value="QHT99018.1"/>
    <property type="molecule type" value="Genomic_DNA"/>
</dbReference>
<keyword evidence="2" id="KW-0378">Hydrolase</keyword>
<dbReference type="InterPro" id="IPR044925">
    <property type="entry name" value="His-Me_finger_sf"/>
</dbReference>
<dbReference type="PANTHER" id="PTHR33607:SF2">
    <property type="entry name" value="ENDONUCLEASE-1"/>
    <property type="match status" value="1"/>
</dbReference>
<keyword evidence="1" id="KW-0540">Nuclease</keyword>
<protein>
    <submittedName>
        <fullName evidence="3">Uncharacterized protein</fullName>
    </submittedName>
</protein>
<evidence type="ECO:0000256" key="2">
    <source>
        <dbReference type="ARBA" id="ARBA00022801"/>
    </source>
</evidence>
<organism evidence="3">
    <name type="scientific">viral metagenome</name>
    <dbReference type="NCBI Taxonomy" id="1070528"/>
    <lineage>
        <taxon>unclassified sequences</taxon>
        <taxon>metagenomes</taxon>
        <taxon>organismal metagenomes</taxon>
    </lineage>
</organism>
<dbReference type="Pfam" id="PF04231">
    <property type="entry name" value="Endonuclease_1"/>
    <property type="match status" value="1"/>
</dbReference>
<dbReference type="InterPro" id="IPR007346">
    <property type="entry name" value="Endonuclease-I"/>
</dbReference>
<reference evidence="3" key="1">
    <citation type="journal article" date="2020" name="Nature">
        <title>Giant virus diversity and host interactions through global metagenomics.</title>
        <authorList>
            <person name="Schulz F."/>
            <person name="Roux S."/>
            <person name="Paez-Espino D."/>
            <person name="Jungbluth S."/>
            <person name="Walsh D.A."/>
            <person name="Denef V.J."/>
            <person name="McMahon K.D."/>
            <person name="Konstantinidis K.T."/>
            <person name="Eloe-Fadrosh E.A."/>
            <person name="Kyrpides N.C."/>
            <person name="Woyke T."/>
        </authorList>
    </citation>
    <scope>NUCLEOTIDE SEQUENCE</scope>
    <source>
        <strain evidence="3">GVMAG-M-3300025695-21</strain>
    </source>
</reference>
<proteinExistence type="predicted"/>
<dbReference type="GO" id="GO:0016787">
    <property type="term" value="F:hydrolase activity"/>
    <property type="evidence" value="ECO:0007669"/>
    <property type="project" value="UniProtKB-KW"/>
</dbReference>
<dbReference type="PANTHER" id="PTHR33607">
    <property type="entry name" value="ENDONUCLEASE-1"/>
    <property type="match status" value="1"/>
</dbReference>
<evidence type="ECO:0000313" key="3">
    <source>
        <dbReference type="EMBL" id="QHT99018.1"/>
    </source>
</evidence>
<sequence length="205" mass="24978">MRYNSLLFIIKLNVLRSYTISTNAYNSEMSLKRLIITDDNIPTLYINKDIYNKKFYSLEHVVPRSLINKKHHNDMHNIFKTLKHYNTLRSNYKFTDTYSKDFDIKDKNWQKTLDGTYYNFKKRMFIPLDEDKGIIARTILYMIYNYKYKTKKIIGDIDLIKWTSDHPPTDKEKYHNSIIKIHQYTDNIFISKYNKLNYKNYIKYL</sequence>
<evidence type="ECO:0000256" key="1">
    <source>
        <dbReference type="ARBA" id="ARBA00022722"/>
    </source>
</evidence>
<accession>A0A6C0J069</accession>
<dbReference type="AlphaFoldDB" id="A0A6C0J069"/>
<dbReference type="SUPFAM" id="SSF54060">
    <property type="entry name" value="His-Me finger endonucleases"/>
    <property type="match status" value="1"/>
</dbReference>